<evidence type="ECO:0000313" key="4">
    <source>
        <dbReference type="Proteomes" id="UP000020467"/>
    </source>
</evidence>
<comment type="caution">
    <text evidence="3">The sequence shown here is derived from an EMBL/GenBank/DDBJ whole genome shotgun (WGS) entry which is preliminary data.</text>
</comment>
<organism evidence="3 4">
    <name type="scientific">Colletotrichum fioriniae PJ7</name>
    <dbReference type="NCBI Taxonomy" id="1445577"/>
    <lineage>
        <taxon>Eukaryota</taxon>
        <taxon>Fungi</taxon>
        <taxon>Dikarya</taxon>
        <taxon>Ascomycota</taxon>
        <taxon>Pezizomycotina</taxon>
        <taxon>Sordariomycetes</taxon>
        <taxon>Hypocreomycetidae</taxon>
        <taxon>Glomerellales</taxon>
        <taxon>Glomerellaceae</taxon>
        <taxon>Colletotrichum</taxon>
        <taxon>Colletotrichum acutatum species complex</taxon>
    </lineage>
</organism>
<dbReference type="KEGG" id="cfj:CFIO01_08792"/>
<sequence>MSSTTQTRFLIISDTHGHTFPPEMMPREPFDVLIHCGDLTQHSKMDEFRQTLDMLKAFKAPLTLVIAGNHDFSLDPVAFKAKVEEANRVNGAPLEADLLEREYGGYGLARKLFTDAKKDGILLLDEGTHELALANGTRLKVYASPYTPSSSSSEGWGFSYNQSEDHEFDIQADTDIVITHGPPRGIMDMSADKKRIGCADLFAAVAKSRPRLHCFGHVHGGWGAKDAAWRPTISDKPSHFSDIDHEKSELVDNLTTLGGTRFESEEDKKSRERRLELYRAQRYSSAGHLRNDMSVSEVKSTMFVNAALEADGELQRYPWIIDIDLPRSETCMALRTEQKRKREESTQELEEARKLSNRS</sequence>
<keyword evidence="4" id="KW-1185">Reference proteome</keyword>
<protein>
    <recommendedName>
        <fullName evidence="2">Calcineurin-like phosphoesterase domain-containing protein</fullName>
    </recommendedName>
</protein>
<evidence type="ECO:0000313" key="3">
    <source>
        <dbReference type="EMBL" id="EXF82827.1"/>
    </source>
</evidence>
<dbReference type="PANTHER" id="PTHR12905:SF0">
    <property type="entry name" value="CALCINEURIN-LIKE PHOSPHOESTERASE DOMAIN-CONTAINING PROTEIN"/>
    <property type="match status" value="1"/>
</dbReference>
<dbReference type="GO" id="GO:0016787">
    <property type="term" value="F:hydrolase activity"/>
    <property type="evidence" value="ECO:0007669"/>
    <property type="project" value="InterPro"/>
</dbReference>
<dbReference type="CDD" id="cd07379">
    <property type="entry name" value="MPP_239FB"/>
    <property type="match status" value="1"/>
</dbReference>
<dbReference type="HOGENOM" id="CLU_041441_2_0_1"/>
<dbReference type="InterPro" id="IPR004843">
    <property type="entry name" value="Calcineurin-like_PHP"/>
</dbReference>
<dbReference type="eggNOG" id="KOG3947">
    <property type="taxonomic scope" value="Eukaryota"/>
</dbReference>
<dbReference type="InterPro" id="IPR051693">
    <property type="entry name" value="UPF0046_metallophosphoest"/>
</dbReference>
<evidence type="ECO:0000259" key="2">
    <source>
        <dbReference type="Pfam" id="PF00149"/>
    </source>
</evidence>
<dbReference type="Proteomes" id="UP000020467">
    <property type="component" value="Unassembled WGS sequence"/>
</dbReference>
<evidence type="ECO:0000256" key="1">
    <source>
        <dbReference type="SAM" id="MobiDB-lite"/>
    </source>
</evidence>
<feature type="region of interest" description="Disordered" evidence="1">
    <location>
        <begin position="336"/>
        <end position="359"/>
    </location>
</feature>
<dbReference type="SUPFAM" id="SSF56300">
    <property type="entry name" value="Metallo-dependent phosphatases"/>
    <property type="match status" value="1"/>
</dbReference>
<dbReference type="Gene3D" id="3.60.21.10">
    <property type="match status" value="1"/>
</dbReference>
<dbReference type="OrthoDB" id="630188at2759"/>
<feature type="domain" description="Calcineurin-like phosphoesterase" evidence="2">
    <location>
        <begin position="8"/>
        <end position="220"/>
    </location>
</feature>
<gene>
    <name evidence="3" type="ORF">CFIO01_08792</name>
</gene>
<dbReference type="EMBL" id="JARH01000271">
    <property type="protein sequence ID" value="EXF82827.1"/>
    <property type="molecule type" value="Genomic_DNA"/>
</dbReference>
<name>A0A010QRS4_9PEZI</name>
<reference evidence="3 4" key="1">
    <citation type="submission" date="2014-02" db="EMBL/GenBank/DDBJ databases">
        <title>The genome sequence of Colletotrichum fioriniae PJ7.</title>
        <authorList>
            <person name="Baroncelli R."/>
            <person name="Thon M.R."/>
        </authorList>
    </citation>
    <scope>NUCLEOTIDE SEQUENCE [LARGE SCALE GENOMIC DNA]</scope>
    <source>
        <strain evidence="3 4">PJ7</strain>
    </source>
</reference>
<dbReference type="InterPro" id="IPR029052">
    <property type="entry name" value="Metallo-depent_PP-like"/>
</dbReference>
<dbReference type="PANTHER" id="PTHR12905">
    <property type="entry name" value="METALLOPHOSPHOESTERASE"/>
    <property type="match status" value="1"/>
</dbReference>
<dbReference type="AlphaFoldDB" id="A0A010QRS4"/>
<accession>A0A010QRS4</accession>
<dbReference type="Pfam" id="PF00149">
    <property type="entry name" value="Metallophos"/>
    <property type="match status" value="1"/>
</dbReference>
<proteinExistence type="predicted"/>